<feature type="transmembrane region" description="Helical" evidence="8">
    <location>
        <begin position="224"/>
        <end position="245"/>
    </location>
</feature>
<comment type="subcellular location">
    <subcellularLocation>
        <location evidence="1">Cell membrane</location>
        <topology evidence="1">Multi-pass membrane protein</topology>
    </subcellularLocation>
</comment>
<evidence type="ECO:0000256" key="8">
    <source>
        <dbReference type="SAM" id="Phobius"/>
    </source>
</evidence>
<feature type="transmembrane region" description="Helical" evidence="8">
    <location>
        <begin position="136"/>
        <end position="153"/>
    </location>
</feature>
<evidence type="ECO:0000256" key="6">
    <source>
        <dbReference type="ARBA" id="ARBA00022989"/>
    </source>
</evidence>
<dbReference type="AlphaFoldDB" id="A0A1N6KW88"/>
<keyword evidence="6 8" id="KW-1133">Transmembrane helix</keyword>
<keyword evidence="10" id="KW-1185">Reference proteome</keyword>
<keyword evidence="3" id="KW-1003">Cell membrane</keyword>
<keyword evidence="2" id="KW-0813">Transport</keyword>
<gene>
    <name evidence="9" type="ORF">SAMN05444165_4948</name>
</gene>
<name>A0A1N6KW88_9BURK</name>
<feature type="transmembrane region" description="Helical" evidence="8">
    <location>
        <begin position="60"/>
        <end position="79"/>
    </location>
</feature>
<feature type="transmembrane region" description="Helical" evidence="8">
    <location>
        <begin position="110"/>
        <end position="129"/>
    </location>
</feature>
<dbReference type="Pfam" id="PF02653">
    <property type="entry name" value="BPD_transp_2"/>
    <property type="match status" value="1"/>
</dbReference>
<organism evidence="9 10">
    <name type="scientific">Paraburkholderia phenazinium</name>
    <dbReference type="NCBI Taxonomy" id="60549"/>
    <lineage>
        <taxon>Bacteria</taxon>
        <taxon>Pseudomonadati</taxon>
        <taxon>Pseudomonadota</taxon>
        <taxon>Betaproteobacteria</taxon>
        <taxon>Burkholderiales</taxon>
        <taxon>Burkholderiaceae</taxon>
        <taxon>Paraburkholderia</taxon>
    </lineage>
</organism>
<dbReference type="CDD" id="cd06579">
    <property type="entry name" value="TM_PBP1_transp_AraH_like"/>
    <property type="match status" value="1"/>
</dbReference>
<evidence type="ECO:0000256" key="5">
    <source>
        <dbReference type="ARBA" id="ARBA00022692"/>
    </source>
</evidence>
<keyword evidence="5 8" id="KW-0812">Transmembrane</keyword>
<dbReference type="OrthoDB" id="9799990at2"/>
<evidence type="ECO:0000256" key="3">
    <source>
        <dbReference type="ARBA" id="ARBA00022475"/>
    </source>
</evidence>
<dbReference type="InterPro" id="IPR001851">
    <property type="entry name" value="ABC_transp_permease"/>
</dbReference>
<dbReference type="GO" id="GO:0005886">
    <property type="term" value="C:plasma membrane"/>
    <property type="evidence" value="ECO:0007669"/>
    <property type="project" value="UniProtKB-SubCell"/>
</dbReference>
<sequence>MNTHTPSLKVPASQSRSAHMRDIYRRYGIVAVLIVLCIVLSFANQYFLTLGNIADILRQTSINGILAIGMTYVVLTAGIDLSVGSTLALAGIVSASLVTGAHPLNPALGLFAGLLVGAAAGAINGLLVARLSIPPFVATLGMLSAARGLTYIYNDGMPVTDLPDGYLNIGTGAMAGVPVPIIVFAAVALLFWFVLRYTTYGRYVYAVGGNAKSAKTSGISTSKIIFSVYVIGGLLAGLAGIILAARTTSALPQAGVSYELDAIAAVVIGGTSLSGGTGSLGGTVVGALLIGVINNGLNLLGVSSYYQQVVKGVIIVGAVLLDASRKKQ</sequence>
<evidence type="ECO:0000256" key="4">
    <source>
        <dbReference type="ARBA" id="ARBA00022519"/>
    </source>
</evidence>
<proteinExistence type="predicted"/>
<evidence type="ECO:0000256" key="7">
    <source>
        <dbReference type="ARBA" id="ARBA00023136"/>
    </source>
</evidence>
<dbReference type="PANTHER" id="PTHR32196">
    <property type="entry name" value="ABC TRANSPORTER PERMEASE PROTEIN YPHD-RELATED-RELATED"/>
    <property type="match status" value="1"/>
</dbReference>
<evidence type="ECO:0000256" key="2">
    <source>
        <dbReference type="ARBA" id="ARBA00022448"/>
    </source>
</evidence>
<feature type="transmembrane region" description="Helical" evidence="8">
    <location>
        <begin position="27"/>
        <end position="48"/>
    </location>
</feature>
<evidence type="ECO:0000256" key="1">
    <source>
        <dbReference type="ARBA" id="ARBA00004651"/>
    </source>
</evidence>
<reference evidence="9 10" key="1">
    <citation type="submission" date="2016-11" db="EMBL/GenBank/DDBJ databases">
        <authorList>
            <person name="Jaros S."/>
            <person name="Januszkiewicz K."/>
            <person name="Wedrychowicz H."/>
        </authorList>
    </citation>
    <scope>NUCLEOTIDE SEQUENCE [LARGE SCALE GENOMIC DNA]</scope>
    <source>
        <strain evidence="9 10">GAS95</strain>
    </source>
</reference>
<feature type="transmembrane region" description="Helical" evidence="8">
    <location>
        <begin position="173"/>
        <end position="195"/>
    </location>
</feature>
<protein>
    <submittedName>
        <fullName evidence="9">Monosaccharide ABC transporter membrane protein, CUT2 family</fullName>
    </submittedName>
</protein>
<dbReference type="PANTHER" id="PTHR32196:SF21">
    <property type="entry name" value="ABC TRANSPORTER PERMEASE PROTEIN YPHD-RELATED"/>
    <property type="match status" value="1"/>
</dbReference>
<keyword evidence="4" id="KW-0997">Cell inner membrane</keyword>
<evidence type="ECO:0000313" key="10">
    <source>
        <dbReference type="Proteomes" id="UP000185151"/>
    </source>
</evidence>
<dbReference type="EMBL" id="FSRU01000002">
    <property type="protein sequence ID" value="SIO60647.1"/>
    <property type="molecule type" value="Genomic_DNA"/>
</dbReference>
<keyword evidence="7 8" id="KW-0472">Membrane</keyword>
<evidence type="ECO:0000313" key="9">
    <source>
        <dbReference type="EMBL" id="SIO60647.1"/>
    </source>
</evidence>
<dbReference type="Proteomes" id="UP000185151">
    <property type="component" value="Unassembled WGS sequence"/>
</dbReference>
<dbReference type="RefSeq" id="WP_074300013.1">
    <property type="nucleotide sequence ID" value="NZ_FSRU01000002.1"/>
</dbReference>
<dbReference type="GO" id="GO:0022857">
    <property type="term" value="F:transmembrane transporter activity"/>
    <property type="evidence" value="ECO:0007669"/>
    <property type="project" value="InterPro"/>
</dbReference>
<accession>A0A1N6KW88</accession>